<dbReference type="EMBL" id="CP013568">
    <property type="protein sequence ID" value="ANL84687.1"/>
    <property type="molecule type" value="Genomic_DNA"/>
</dbReference>
<sequence length="175" mass="20208">MRFRTDKEKTVEALLFIVSRYGEVGRFHALKTLYFADREHLRRYGRPITGDRYIAMDNGPVPSFAYNALKEDVPEPVRELVVGALSPVANSYHPAYRPHREPNLSYFSKTDIECLDWAFEHCRRRSFGSISDETHKHQAWEKAPLNAEMKVEDMLDGVPAEIIEEAEQFASYGIL</sequence>
<accession>A0ABN4QN36</accession>
<reference evidence="2 3" key="1">
    <citation type="submission" date="2015-11" db="EMBL/GenBank/DDBJ databases">
        <title>The limits of bacterial species coexistence and the symbiotic plasmid transference in sympatric Rhizobium populations.</title>
        <authorList>
            <person name="Perez-Carrascal O.M."/>
            <person name="VanInsberghe D."/>
            <person name="Juarez S."/>
            <person name="Polz M.F."/>
            <person name="Vinuesa P."/>
            <person name="Gonzalez V."/>
        </authorList>
    </citation>
    <scope>NUCLEOTIDE SEQUENCE [LARGE SCALE GENOMIC DNA]</scope>
    <source>
        <strain evidence="2 3">N771</strain>
    </source>
</reference>
<name>A0ABN4QN36_9HYPH</name>
<feature type="domain" description="Antitoxin SocA-like Panacea" evidence="1">
    <location>
        <begin position="31"/>
        <end position="141"/>
    </location>
</feature>
<proteinExistence type="predicted"/>
<dbReference type="InterPro" id="IPR025272">
    <property type="entry name" value="SocA_Panacea"/>
</dbReference>
<protein>
    <recommendedName>
        <fullName evidence="1">Antitoxin SocA-like Panacea domain-containing protein</fullName>
    </recommendedName>
</protein>
<evidence type="ECO:0000313" key="3">
    <source>
        <dbReference type="Proteomes" id="UP000078551"/>
    </source>
</evidence>
<evidence type="ECO:0000313" key="2">
    <source>
        <dbReference type="EMBL" id="ANL84687.1"/>
    </source>
</evidence>
<organism evidence="2 3">
    <name type="scientific">Rhizobium phaseoli</name>
    <dbReference type="NCBI Taxonomy" id="396"/>
    <lineage>
        <taxon>Bacteria</taxon>
        <taxon>Pseudomonadati</taxon>
        <taxon>Pseudomonadota</taxon>
        <taxon>Alphaproteobacteria</taxon>
        <taxon>Hyphomicrobiales</taxon>
        <taxon>Rhizobiaceae</taxon>
        <taxon>Rhizobium/Agrobacterium group</taxon>
        <taxon>Rhizobium</taxon>
    </lineage>
</organism>
<dbReference type="Proteomes" id="UP000078551">
    <property type="component" value="Chromosome"/>
</dbReference>
<evidence type="ECO:0000259" key="1">
    <source>
        <dbReference type="Pfam" id="PF13274"/>
    </source>
</evidence>
<gene>
    <name evidence="2" type="ORF">AMC81_CH01906</name>
</gene>
<dbReference type="Pfam" id="PF13274">
    <property type="entry name" value="SocA_Panacea"/>
    <property type="match status" value="1"/>
</dbReference>
<keyword evidence="3" id="KW-1185">Reference proteome</keyword>